<evidence type="ECO:0008006" key="4">
    <source>
        <dbReference type="Google" id="ProtNLM"/>
    </source>
</evidence>
<dbReference type="PROSITE" id="PS50005">
    <property type="entry name" value="TPR"/>
    <property type="match status" value="1"/>
</dbReference>
<gene>
    <name evidence="2" type="ORF">MIT9_P2111</name>
</gene>
<reference evidence="3" key="1">
    <citation type="journal article" date="2024" name="Int. J. Syst. Evol. Microbiol.">
        <title>Methylomarinovum tepidoasis sp. nov., a moderately thermophilic methanotroph of the family Methylothermaceae isolated from a deep-sea hydrothermal field.</title>
        <authorList>
            <person name="Hirayama H."/>
            <person name="Takaki Y."/>
            <person name="Abe M."/>
            <person name="Miyazaki M."/>
            <person name="Uematsu K."/>
            <person name="Matsui Y."/>
            <person name="Takai K."/>
        </authorList>
    </citation>
    <scope>NUCLEOTIDE SEQUENCE [LARGE SCALE GENOMIC DNA]</scope>
    <source>
        <strain evidence="3">IT-9</strain>
    </source>
</reference>
<accession>A0AAU9C1E0</accession>
<dbReference type="RefSeq" id="WP_317704923.1">
    <property type="nucleotide sequence ID" value="NZ_AP024714.1"/>
</dbReference>
<dbReference type="InterPro" id="IPR019734">
    <property type="entry name" value="TPR_rpt"/>
</dbReference>
<organism evidence="2 3">
    <name type="scientific">Methylomarinovum caldicuralii</name>
    <dbReference type="NCBI Taxonomy" id="438856"/>
    <lineage>
        <taxon>Bacteria</taxon>
        <taxon>Pseudomonadati</taxon>
        <taxon>Pseudomonadota</taxon>
        <taxon>Gammaproteobacteria</taxon>
        <taxon>Methylococcales</taxon>
        <taxon>Methylothermaceae</taxon>
        <taxon>Methylomarinovum</taxon>
    </lineage>
</organism>
<proteinExistence type="predicted"/>
<evidence type="ECO:0000313" key="2">
    <source>
        <dbReference type="EMBL" id="BCX82525.1"/>
    </source>
</evidence>
<keyword evidence="1" id="KW-0802">TPR repeat</keyword>
<dbReference type="KEGG" id="mcau:MIT9_P2111"/>
<evidence type="ECO:0000256" key="1">
    <source>
        <dbReference type="PROSITE-ProRule" id="PRU00339"/>
    </source>
</evidence>
<evidence type="ECO:0000313" key="3">
    <source>
        <dbReference type="Proteomes" id="UP001321825"/>
    </source>
</evidence>
<sequence>MPYLAGERLQQALKDRQVKSSYRNWRLLADTWIEAREFQRAVTALQRAARLSGNGQPWLRLAQLHLEREAWQDAIGALETALKKGGLRDPGQAWLLLGSAYFETRRTEAARKAFARARQFPSTRKAATQWLKYLQQVS</sequence>
<dbReference type="Gene3D" id="1.25.40.10">
    <property type="entry name" value="Tetratricopeptide repeat domain"/>
    <property type="match status" value="1"/>
</dbReference>
<dbReference type="Proteomes" id="UP001321825">
    <property type="component" value="Chromosome"/>
</dbReference>
<keyword evidence="3" id="KW-1185">Reference proteome</keyword>
<protein>
    <recommendedName>
        <fullName evidence="4">Tetratricopeptide repeat protein</fullName>
    </recommendedName>
</protein>
<dbReference type="SUPFAM" id="SSF48452">
    <property type="entry name" value="TPR-like"/>
    <property type="match status" value="1"/>
</dbReference>
<feature type="repeat" description="TPR" evidence="1">
    <location>
        <begin position="91"/>
        <end position="124"/>
    </location>
</feature>
<dbReference type="AlphaFoldDB" id="A0AAU9C1E0"/>
<dbReference type="Pfam" id="PF13432">
    <property type="entry name" value="TPR_16"/>
    <property type="match status" value="1"/>
</dbReference>
<dbReference type="InterPro" id="IPR011990">
    <property type="entry name" value="TPR-like_helical_dom_sf"/>
</dbReference>
<name>A0AAU9C1E0_9GAMM</name>
<dbReference type="EMBL" id="AP024714">
    <property type="protein sequence ID" value="BCX82525.1"/>
    <property type="molecule type" value="Genomic_DNA"/>
</dbReference>